<evidence type="ECO:0000256" key="1">
    <source>
        <dbReference type="SAM" id="MobiDB-lite"/>
    </source>
</evidence>
<feature type="compositionally biased region" description="Low complexity" evidence="1">
    <location>
        <begin position="66"/>
        <end position="95"/>
    </location>
</feature>
<reference evidence="2" key="1">
    <citation type="submission" date="2020-02" db="EMBL/GenBank/DDBJ databases">
        <authorList>
            <person name="Meier V. D."/>
        </authorList>
    </citation>
    <scope>NUCLEOTIDE SEQUENCE</scope>
    <source>
        <strain evidence="2">AVDCRST_MAG89</strain>
    </source>
</reference>
<dbReference type="AlphaFoldDB" id="A0A6J4N7M3"/>
<feature type="compositionally biased region" description="Basic residues" evidence="1">
    <location>
        <begin position="54"/>
        <end position="65"/>
    </location>
</feature>
<name>A0A6J4N7M3_9BACT</name>
<accession>A0A6J4N7M3</accession>
<organism evidence="2">
    <name type="scientific">uncultured Gemmatimonadota bacterium</name>
    <dbReference type="NCBI Taxonomy" id="203437"/>
    <lineage>
        <taxon>Bacteria</taxon>
        <taxon>Pseudomonadati</taxon>
        <taxon>Gemmatimonadota</taxon>
        <taxon>environmental samples</taxon>
    </lineage>
</organism>
<evidence type="ECO:0000313" key="2">
    <source>
        <dbReference type="EMBL" id="CAA9375325.1"/>
    </source>
</evidence>
<proteinExistence type="predicted"/>
<sequence length="95" mass="10258">VSEALLLRPCRGGASRVRPGRRDRPPPRHLALRPRLARPASPQLHRPLAPLHPPRNRLARARHPRAAGARAPSAPGRALLAPRAARSRGGAAEQL</sequence>
<dbReference type="EMBL" id="CADCTV010001045">
    <property type="protein sequence ID" value="CAA9375325.1"/>
    <property type="molecule type" value="Genomic_DNA"/>
</dbReference>
<feature type="non-terminal residue" evidence="2">
    <location>
        <position position="95"/>
    </location>
</feature>
<gene>
    <name evidence="2" type="ORF">AVDCRST_MAG89-4947</name>
</gene>
<protein>
    <submittedName>
        <fullName evidence="2">Uncharacterized protein</fullName>
    </submittedName>
</protein>
<feature type="non-terminal residue" evidence="2">
    <location>
        <position position="1"/>
    </location>
</feature>
<feature type="region of interest" description="Disordered" evidence="1">
    <location>
        <begin position="1"/>
        <end position="95"/>
    </location>
</feature>
<feature type="compositionally biased region" description="Low complexity" evidence="1">
    <location>
        <begin position="37"/>
        <end position="49"/>
    </location>
</feature>